<dbReference type="CDD" id="cd05233">
    <property type="entry name" value="SDR_c"/>
    <property type="match status" value="1"/>
</dbReference>
<evidence type="ECO:0000259" key="2">
    <source>
        <dbReference type="SMART" id="SM00822"/>
    </source>
</evidence>
<reference evidence="4" key="2">
    <citation type="submission" date="2016-02" db="EMBL/GenBank/DDBJ databases">
        <title>Draft genome sequence of five rapidly growing Mycobacterium species.</title>
        <authorList>
            <person name="Katahira K."/>
            <person name="Gotou Y."/>
            <person name="Iida K."/>
            <person name="Ogura Y."/>
            <person name="Hayashi T."/>
        </authorList>
    </citation>
    <scope>NUCLEOTIDE SEQUENCE [LARGE SCALE GENOMIC DNA]</scope>
    <source>
        <strain evidence="4">JCM6368</strain>
    </source>
</reference>
<dbReference type="SUPFAM" id="SSF51735">
    <property type="entry name" value="NAD(P)-binding Rossmann-fold domains"/>
    <property type="match status" value="1"/>
</dbReference>
<dbReference type="PRINTS" id="PR00081">
    <property type="entry name" value="GDHRDH"/>
</dbReference>
<dbReference type="Pfam" id="PF13561">
    <property type="entry name" value="adh_short_C2"/>
    <property type="match status" value="1"/>
</dbReference>
<proteinExistence type="inferred from homology"/>
<comment type="similarity">
    <text evidence="1">Belongs to the short-chain dehydrogenases/reductases (SDR) family.</text>
</comment>
<accession>A0A100WXJ8</accession>
<dbReference type="AlphaFoldDB" id="A0A100WXJ8"/>
<dbReference type="SMART" id="SM00822">
    <property type="entry name" value="PKS_KR"/>
    <property type="match status" value="1"/>
</dbReference>
<name>A0A100WXJ8_MYCFO</name>
<evidence type="ECO:0000313" key="4">
    <source>
        <dbReference type="Proteomes" id="UP000069705"/>
    </source>
</evidence>
<evidence type="ECO:0000256" key="1">
    <source>
        <dbReference type="ARBA" id="ARBA00006484"/>
    </source>
</evidence>
<organism evidence="3 4">
    <name type="scientific">Mycolicibacterium fortuitum subsp. acetamidolyticum</name>
    <dbReference type="NCBI Taxonomy" id="144550"/>
    <lineage>
        <taxon>Bacteria</taxon>
        <taxon>Bacillati</taxon>
        <taxon>Actinomycetota</taxon>
        <taxon>Actinomycetes</taxon>
        <taxon>Mycobacteriales</taxon>
        <taxon>Mycobacteriaceae</taxon>
        <taxon>Mycolicibacterium</taxon>
    </lineage>
</organism>
<dbReference type="Gene3D" id="3.40.50.720">
    <property type="entry name" value="NAD(P)-binding Rossmann-like Domain"/>
    <property type="match status" value="1"/>
</dbReference>
<dbReference type="PANTHER" id="PTHR42760:SF78">
    <property type="entry name" value="3-OXOACYL-[ACYL-CARRIER-PROTEIN] REDUCTASE [NADH]"/>
    <property type="match status" value="1"/>
</dbReference>
<dbReference type="InterPro" id="IPR036291">
    <property type="entry name" value="NAD(P)-bd_dom_sf"/>
</dbReference>
<protein>
    <submittedName>
        <fullName evidence="3">Dehydrogenase</fullName>
    </submittedName>
</protein>
<feature type="domain" description="Ketoreductase" evidence="2">
    <location>
        <begin position="40"/>
        <end position="186"/>
    </location>
</feature>
<dbReference type="InterPro" id="IPR002347">
    <property type="entry name" value="SDR_fam"/>
</dbReference>
<gene>
    <name evidence="3" type="ORF">RMCFA_6398</name>
</gene>
<sequence length="316" mass="33117">MDLHSEPRHIRITVLALLSTCTTPTAEPRIRLYSVLAMTRVTVITGGAGGMGLATAKVVGREQTVVLCDVRQDRLDGAATALADLGVAATIVNADVTDRNAVSRLLETAAGLGTVSAVIHAAGVSPSMGDAEYVMRTNALGTLHVNEAFFATAPEGAAIVNVASMAAHLLPEEVIPAQHFPLALEDQDRFLTEMLAACDLAPEDMRSGFSYAISKAFVKWYSSSQAERFNGRGLRIVSVSPGSIDTEMGRLEEQAGAGAMVADAAVPRWGKPEEMADLLAYCASERAGYLTGTDILNDGGVVASMRERARLGAAGG</sequence>
<dbReference type="PANTHER" id="PTHR42760">
    <property type="entry name" value="SHORT-CHAIN DEHYDROGENASES/REDUCTASES FAMILY MEMBER"/>
    <property type="match status" value="1"/>
</dbReference>
<comment type="caution">
    <text evidence="3">The sequence shown here is derived from an EMBL/GenBank/DDBJ whole genome shotgun (WGS) entry which is preliminary data.</text>
</comment>
<dbReference type="Proteomes" id="UP000069705">
    <property type="component" value="Unassembled WGS sequence"/>
</dbReference>
<dbReference type="EMBL" id="BCSZ01000076">
    <property type="protein sequence ID" value="GAT06287.1"/>
    <property type="molecule type" value="Genomic_DNA"/>
</dbReference>
<reference evidence="3 4" key="1">
    <citation type="journal article" date="2016" name="Genome Announc.">
        <title>Draft Genome Sequences of Five Rapidly Growing Mycobacterium Species, M. thermoresistibile, M. fortuitum subsp. acetamidolyticum, M. canariasense, M. brisbanense, and M. novocastrense.</title>
        <authorList>
            <person name="Katahira K."/>
            <person name="Ogura Y."/>
            <person name="Gotoh Y."/>
            <person name="Hayashi T."/>
        </authorList>
    </citation>
    <scope>NUCLEOTIDE SEQUENCE [LARGE SCALE GENOMIC DNA]</scope>
    <source>
        <strain evidence="3 4">JCM6368</strain>
    </source>
</reference>
<dbReference type="Pfam" id="PF00106">
    <property type="entry name" value="adh_short"/>
    <property type="match status" value="1"/>
</dbReference>
<evidence type="ECO:0000313" key="3">
    <source>
        <dbReference type="EMBL" id="GAT06287.1"/>
    </source>
</evidence>
<dbReference type="InterPro" id="IPR057326">
    <property type="entry name" value="KR_dom"/>
</dbReference>
<dbReference type="GO" id="GO:0016616">
    <property type="term" value="F:oxidoreductase activity, acting on the CH-OH group of donors, NAD or NADP as acceptor"/>
    <property type="evidence" value="ECO:0007669"/>
    <property type="project" value="TreeGrafter"/>
</dbReference>